<keyword evidence="1" id="KW-0472">Membrane</keyword>
<reference evidence="2 3" key="1">
    <citation type="journal article" date="2016" name="Nat. Commun.">
        <title>Thousands of microbial genomes shed light on interconnected biogeochemical processes in an aquifer system.</title>
        <authorList>
            <person name="Anantharaman K."/>
            <person name="Brown C.T."/>
            <person name="Hug L.A."/>
            <person name="Sharon I."/>
            <person name="Castelle C.J."/>
            <person name="Probst A.J."/>
            <person name="Thomas B.C."/>
            <person name="Singh A."/>
            <person name="Wilkins M.J."/>
            <person name="Karaoz U."/>
            <person name="Brodie E.L."/>
            <person name="Williams K.H."/>
            <person name="Hubbard S.S."/>
            <person name="Banfield J.F."/>
        </authorList>
    </citation>
    <scope>NUCLEOTIDE SEQUENCE [LARGE SCALE GENOMIC DNA]</scope>
</reference>
<keyword evidence="1" id="KW-0812">Transmembrane</keyword>
<dbReference type="STRING" id="1798492.A3C89_02005"/>
<accession>A0A1F6DCK9</accession>
<proteinExistence type="predicted"/>
<sequence>MKKIYVITLGFVVFFMFVVGAYLAAPYIVNAYETRGWETFTNEEFGFTFKYPREMYVSEGASSATKGDAEKYTVVSARLQEDLYISPGYIAMYINEGDENLTEEYLDKKKISIHGRSWNYYTSGELMEYIPAVSTTGEYSPYGETRIENIYYWNTYVTRISSELHFEVSATYSNPKYNEIMDIMVRSIRFK</sequence>
<organism evidence="2 3">
    <name type="scientific">Candidatus Kaiserbacteria bacterium RIFCSPHIGHO2_02_FULL_50_50</name>
    <dbReference type="NCBI Taxonomy" id="1798492"/>
    <lineage>
        <taxon>Bacteria</taxon>
        <taxon>Candidatus Kaiseribacteriota</taxon>
    </lineage>
</organism>
<keyword evidence="1" id="KW-1133">Transmembrane helix</keyword>
<evidence type="ECO:0000313" key="2">
    <source>
        <dbReference type="EMBL" id="OGG59159.1"/>
    </source>
</evidence>
<dbReference type="Proteomes" id="UP000178794">
    <property type="component" value="Unassembled WGS sequence"/>
</dbReference>
<protein>
    <submittedName>
        <fullName evidence="2">Uncharacterized protein</fullName>
    </submittedName>
</protein>
<name>A0A1F6DCK9_9BACT</name>
<evidence type="ECO:0000313" key="3">
    <source>
        <dbReference type="Proteomes" id="UP000178794"/>
    </source>
</evidence>
<comment type="caution">
    <text evidence="2">The sequence shown here is derived from an EMBL/GenBank/DDBJ whole genome shotgun (WGS) entry which is preliminary data.</text>
</comment>
<gene>
    <name evidence="2" type="ORF">A3C89_02005</name>
</gene>
<dbReference type="AlphaFoldDB" id="A0A1F6DCK9"/>
<evidence type="ECO:0000256" key="1">
    <source>
        <dbReference type="SAM" id="Phobius"/>
    </source>
</evidence>
<dbReference type="EMBL" id="MFLF01000020">
    <property type="protein sequence ID" value="OGG59159.1"/>
    <property type="molecule type" value="Genomic_DNA"/>
</dbReference>
<feature type="transmembrane region" description="Helical" evidence="1">
    <location>
        <begin position="6"/>
        <end position="25"/>
    </location>
</feature>